<evidence type="ECO:0000256" key="3">
    <source>
        <dbReference type="ARBA" id="ARBA00022448"/>
    </source>
</evidence>
<dbReference type="AlphaFoldDB" id="A0A223KLR8"/>
<dbReference type="InterPro" id="IPR002491">
    <property type="entry name" value="ABC_transptr_periplasmic_BD"/>
</dbReference>
<gene>
    <name evidence="9" type="ORF">BC6307_03055</name>
</gene>
<evidence type="ECO:0000256" key="2">
    <source>
        <dbReference type="ARBA" id="ARBA00008814"/>
    </source>
</evidence>
<evidence type="ECO:0000256" key="5">
    <source>
        <dbReference type="SAM" id="Coils"/>
    </source>
</evidence>
<feature type="domain" description="Fe/B12 periplasmic-binding" evidence="8">
    <location>
        <begin position="66"/>
        <end position="324"/>
    </location>
</feature>
<evidence type="ECO:0000256" key="1">
    <source>
        <dbReference type="ARBA" id="ARBA00004193"/>
    </source>
</evidence>
<organism evidence="9 10">
    <name type="scientific">Sutcliffiella cohnii</name>
    <dbReference type="NCBI Taxonomy" id="33932"/>
    <lineage>
        <taxon>Bacteria</taxon>
        <taxon>Bacillati</taxon>
        <taxon>Bacillota</taxon>
        <taxon>Bacilli</taxon>
        <taxon>Bacillales</taxon>
        <taxon>Bacillaceae</taxon>
        <taxon>Sutcliffiella</taxon>
    </lineage>
</organism>
<name>A0A223KLR8_9BACI</name>
<comment type="subcellular location">
    <subcellularLocation>
        <location evidence="1">Cell membrane</location>
        <topology evidence="1">Lipid-anchor</topology>
    </subcellularLocation>
</comment>
<keyword evidence="5" id="KW-0175">Coiled coil</keyword>
<dbReference type="PANTHER" id="PTHR30532:SF28">
    <property type="entry name" value="PETROBACTIN-BINDING PROTEIN YCLQ"/>
    <property type="match status" value="1"/>
</dbReference>
<dbReference type="Pfam" id="PF01497">
    <property type="entry name" value="Peripla_BP_2"/>
    <property type="match status" value="1"/>
</dbReference>
<keyword evidence="10" id="KW-1185">Reference proteome</keyword>
<dbReference type="CDD" id="cd01140">
    <property type="entry name" value="FatB"/>
    <property type="match status" value="1"/>
</dbReference>
<dbReference type="GO" id="GO:0005886">
    <property type="term" value="C:plasma membrane"/>
    <property type="evidence" value="ECO:0007669"/>
    <property type="project" value="UniProtKB-SubCell"/>
</dbReference>
<evidence type="ECO:0000256" key="7">
    <source>
        <dbReference type="SAM" id="SignalP"/>
    </source>
</evidence>
<protein>
    <submittedName>
        <fullName evidence="9">ABC transporter</fullName>
    </submittedName>
</protein>
<evidence type="ECO:0000313" key="10">
    <source>
        <dbReference type="Proteomes" id="UP000215224"/>
    </source>
</evidence>
<dbReference type="Gene3D" id="3.40.50.1980">
    <property type="entry name" value="Nitrogenase molybdenum iron protein domain"/>
    <property type="match status" value="2"/>
</dbReference>
<feature type="signal peptide" evidence="7">
    <location>
        <begin position="1"/>
        <end position="18"/>
    </location>
</feature>
<keyword evidence="4 7" id="KW-0732">Signal</keyword>
<dbReference type="Proteomes" id="UP000215224">
    <property type="component" value="Chromosome"/>
</dbReference>
<dbReference type="KEGG" id="bcoh:BC6307_03055"/>
<dbReference type="RefSeq" id="WP_066419923.1">
    <property type="nucleotide sequence ID" value="NZ_CP018866.1"/>
</dbReference>
<evidence type="ECO:0000259" key="8">
    <source>
        <dbReference type="PROSITE" id="PS50983"/>
    </source>
</evidence>
<evidence type="ECO:0000256" key="4">
    <source>
        <dbReference type="ARBA" id="ARBA00022729"/>
    </source>
</evidence>
<sequence>MKKWLSVLLFITVMTVLAACGTSNNTSGTANNGSGDNGNGDSGSEVATLTIEHELGTTEVSKSPEKVVVFDFGILDSLDQMDVEVAGVPQANIPPYLSKYEDSKYENVGSLKEPDFEKISEINPDLIIISGRQAESYDELSKIGPTIFLGVDTNDYLNSFTKNMETLGEIFEQEEFIQQQLATVKESIEALKEKATALNKNALIVLANEGNISAYGAGSRFGIIHDEFGFTPVDAGIEVSTHGMNVSFEYILEQDPDYLFVIDRGAAVAGESSAKQTVENAIVEKTKAYQNGNIVYLDPNYWYLSGGGLTSVQEMVKEIEGSIK</sequence>
<feature type="region of interest" description="Disordered" evidence="6">
    <location>
        <begin position="25"/>
        <end position="44"/>
    </location>
</feature>
<reference evidence="9 10" key="1">
    <citation type="submission" date="2016-12" db="EMBL/GenBank/DDBJ databases">
        <title>The whole genome sequencing and assembly of Bacillus cohnii DSM 6307T strain.</title>
        <authorList>
            <person name="Lee Y.-J."/>
            <person name="Yi H."/>
            <person name="Bahn Y.-S."/>
            <person name="Kim J.F."/>
            <person name="Lee D.-W."/>
        </authorList>
    </citation>
    <scope>NUCLEOTIDE SEQUENCE [LARGE SCALE GENOMIC DNA]</scope>
    <source>
        <strain evidence="9 10">DSM 6307</strain>
    </source>
</reference>
<feature type="coiled-coil region" evidence="5">
    <location>
        <begin position="174"/>
        <end position="201"/>
    </location>
</feature>
<dbReference type="PANTHER" id="PTHR30532">
    <property type="entry name" value="IRON III DICITRATE-BINDING PERIPLASMIC PROTEIN"/>
    <property type="match status" value="1"/>
</dbReference>
<comment type="similarity">
    <text evidence="2">Belongs to the bacterial solute-binding protein 8 family.</text>
</comment>
<dbReference type="InterPro" id="IPR033870">
    <property type="entry name" value="FatB"/>
</dbReference>
<dbReference type="InterPro" id="IPR051313">
    <property type="entry name" value="Bact_iron-sidero_bind"/>
</dbReference>
<keyword evidence="3" id="KW-0813">Transport</keyword>
<feature type="chain" id="PRO_5011251273" evidence="7">
    <location>
        <begin position="19"/>
        <end position="324"/>
    </location>
</feature>
<accession>A0A223KLR8</accession>
<dbReference type="PROSITE" id="PS50983">
    <property type="entry name" value="FE_B12_PBP"/>
    <property type="match status" value="1"/>
</dbReference>
<dbReference type="GO" id="GO:0030288">
    <property type="term" value="C:outer membrane-bounded periplasmic space"/>
    <property type="evidence" value="ECO:0007669"/>
    <property type="project" value="TreeGrafter"/>
</dbReference>
<evidence type="ECO:0000256" key="6">
    <source>
        <dbReference type="SAM" id="MobiDB-lite"/>
    </source>
</evidence>
<proteinExistence type="inferred from homology"/>
<dbReference type="SUPFAM" id="SSF53807">
    <property type="entry name" value="Helical backbone' metal receptor"/>
    <property type="match status" value="1"/>
</dbReference>
<evidence type="ECO:0000313" key="9">
    <source>
        <dbReference type="EMBL" id="AST90318.1"/>
    </source>
</evidence>
<dbReference type="PROSITE" id="PS51257">
    <property type="entry name" value="PROKAR_LIPOPROTEIN"/>
    <property type="match status" value="1"/>
</dbReference>
<feature type="compositionally biased region" description="Low complexity" evidence="6">
    <location>
        <begin position="25"/>
        <end position="34"/>
    </location>
</feature>
<dbReference type="STRING" id="1314751.GCA_001591425_03952"/>
<dbReference type="GO" id="GO:1901678">
    <property type="term" value="P:iron coordination entity transport"/>
    <property type="evidence" value="ECO:0007669"/>
    <property type="project" value="UniProtKB-ARBA"/>
</dbReference>
<dbReference type="EMBL" id="CP018866">
    <property type="protein sequence ID" value="AST90318.1"/>
    <property type="molecule type" value="Genomic_DNA"/>
</dbReference>